<name>A0ABY1CIL1_9FIRM</name>
<dbReference type="RefSeq" id="WP_025231280.1">
    <property type="nucleotide sequence ID" value="NZ_LT630003.1"/>
</dbReference>
<accession>A0ABY1CIL1</accession>
<evidence type="ECO:0000313" key="2">
    <source>
        <dbReference type="Proteomes" id="UP000198970"/>
    </source>
</evidence>
<evidence type="ECO:0000313" key="1">
    <source>
        <dbReference type="EMBL" id="SEU06748.1"/>
    </source>
</evidence>
<gene>
    <name evidence="1" type="ORF">SAMN02745906_4592</name>
</gene>
<reference evidence="1 2" key="1">
    <citation type="submission" date="2016-10" db="EMBL/GenBank/DDBJ databases">
        <authorList>
            <person name="Varghese N."/>
            <person name="Submissions S."/>
        </authorList>
    </citation>
    <scope>NUCLEOTIDE SEQUENCE [LARGE SCALE GENOMIC DNA]</scope>
    <source>
        <strain evidence="1 2">ATCC 19403</strain>
    </source>
</reference>
<dbReference type="EMBL" id="LT630003">
    <property type="protein sequence ID" value="SEU06748.1"/>
    <property type="molecule type" value="Genomic_DNA"/>
</dbReference>
<organism evidence="1 2">
    <name type="scientific">Lacrimispora sphenoides JCM 1415</name>
    <dbReference type="NCBI Taxonomy" id="1297793"/>
    <lineage>
        <taxon>Bacteria</taxon>
        <taxon>Bacillati</taxon>
        <taxon>Bacillota</taxon>
        <taxon>Clostridia</taxon>
        <taxon>Lachnospirales</taxon>
        <taxon>Lachnospiraceae</taxon>
        <taxon>Lacrimispora</taxon>
    </lineage>
</organism>
<keyword evidence="2" id="KW-1185">Reference proteome</keyword>
<protein>
    <submittedName>
        <fullName evidence="1">Uncharacterized protein</fullName>
    </submittedName>
</protein>
<dbReference type="Proteomes" id="UP000198970">
    <property type="component" value="Chromosome I"/>
</dbReference>
<sequence>MTFKEKYLAGEIEFEAIDDFIEEWNNSDAPETLAQFLGLNEEEEDVWIEESDEALKELLDRR</sequence>
<proteinExistence type="predicted"/>